<proteinExistence type="predicted"/>
<dbReference type="RefSeq" id="WP_014126180.1">
    <property type="nucleotide sequence ID" value="NC_016070.1"/>
</dbReference>
<keyword evidence="2" id="KW-1185">Reference proteome</keyword>
<sequence>MTVKRTYGDLYGELTKSRVQQLVDDVKCLLDMIERAQDKNIFKELPLSTLKKAAEKVMNIAKGLGYSASCRLNRAVTDLPYVLCGFIPRIRPHGDITYVLYTLRNTPLKIAQSIYPSFNPDDSFIKSLGLEKYQPFGSPPIKEVEDWTTFISFRDYPRYFYLKEEPGRYMSEFRAYITNSLPDVPITCDRSVGVRIDVNFDSIINNTTMLGTAILLLSITSARALMSIGLRECPISSVLTHGIAMNYDSYYRLYESSNGILSKRCGESSYRFLLEDLALHAEQIVKGDVDIFFSRGSTGTVYLITAIL</sequence>
<evidence type="ECO:0000313" key="2">
    <source>
        <dbReference type="Proteomes" id="UP000002654"/>
    </source>
</evidence>
<dbReference type="GeneID" id="11263256"/>
<dbReference type="STRING" id="768679.TTX_0247"/>
<reference evidence="1 2" key="1">
    <citation type="journal article" date="2011" name="PLoS ONE">
        <title>The complete genome sequence of Thermoproteus tenax: a physiologically versatile member of the Crenarchaeota.</title>
        <authorList>
            <person name="Siebers B."/>
            <person name="Zaparty M."/>
            <person name="Raddatz G."/>
            <person name="Tjaden B."/>
            <person name="Albers S.V."/>
            <person name="Bell S.D."/>
            <person name="Blombach F."/>
            <person name="Kletzin A."/>
            <person name="Kyrpides N."/>
            <person name="Lanz C."/>
            <person name="Plagens A."/>
            <person name="Rampp M."/>
            <person name="Rosinus A."/>
            <person name="von Jan M."/>
            <person name="Makarova K.S."/>
            <person name="Klenk H.P."/>
            <person name="Schuster S.C."/>
            <person name="Hensel R."/>
        </authorList>
    </citation>
    <scope>NUCLEOTIDE SEQUENCE [LARGE SCALE GENOMIC DNA]</scope>
    <source>
        <strain evidence="2">ATCC 35583 / DSM 2078 / JCM 9277 / NBRC 100435 / Kra 1</strain>
    </source>
</reference>
<gene>
    <name evidence="1" type="ordered locus">TTX_0247</name>
</gene>
<evidence type="ECO:0000313" key="1">
    <source>
        <dbReference type="EMBL" id="CCC80923.1"/>
    </source>
</evidence>
<dbReference type="PaxDb" id="768679-TTX_0247"/>
<dbReference type="EMBL" id="FN869859">
    <property type="protein sequence ID" value="CCC80923.1"/>
    <property type="molecule type" value="Genomic_DNA"/>
</dbReference>
<protein>
    <submittedName>
        <fullName evidence="1">Uncharacterized protein</fullName>
    </submittedName>
</protein>
<dbReference type="AlphaFoldDB" id="G4RMX9"/>
<dbReference type="Proteomes" id="UP000002654">
    <property type="component" value="Chromosome"/>
</dbReference>
<dbReference type="PATRIC" id="fig|768679.9.peg.260"/>
<dbReference type="KEGG" id="ttn:TTX_0247"/>
<name>G4RMX9_THETK</name>
<organism evidence="1 2">
    <name type="scientific">Thermoproteus tenax (strain ATCC 35583 / DSM 2078 / JCM 9277 / NBRC 100435 / Kra 1)</name>
    <dbReference type="NCBI Taxonomy" id="768679"/>
    <lineage>
        <taxon>Archaea</taxon>
        <taxon>Thermoproteota</taxon>
        <taxon>Thermoprotei</taxon>
        <taxon>Thermoproteales</taxon>
        <taxon>Thermoproteaceae</taxon>
        <taxon>Thermoproteus</taxon>
    </lineage>
</organism>
<accession>G4RMX9</accession>
<dbReference type="HOGENOM" id="CLU_902007_0_0_2"/>